<gene>
    <name evidence="4" type="ORF">FHS24_000170</name>
</gene>
<dbReference type="InterPro" id="IPR052698">
    <property type="entry name" value="MoCofactor_Util/Proc"/>
</dbReference>
<name>A0A839T979_9GAMM</name>
<evidence type="ECO:0000313" key="5">
    <source>
        <dbReference type="Proteomes" id="UP000588111"/>
    </source>
</evidence>
<dbReference type="Gene3D" id="3.40.50.720">
    <property type="entry name" value="NAD(P)-binding Rossmann-like Domain"/>
    <property type="match status" value="1"/>
</dbReference>
<dbReference type="InterPro" id="IPR003777">
    <property type="entry name" value="XdhC_CoxI"/>
</dbReference>
<dbReference type="InterPro" id="IPR027051">
    <property type="entry name" value="XdhC_Rossmann_dom"/>
</dbReference>
<evidence type="ECO:0000313" key="4">
    <source>
        <dbReference type="EMBL" id="MBB3105679.1"/>
    </source>
</evidence>
<dbReference type="Pfam" id="PF13478">
    <property type="entry name" value="XdhC_C"/>
    <property type="match status" value="1"/>
</dbReference>
<comment type="caution">
    <text evidence="4">The sequence shown here is derived from an EMBL/GenBank/DDBJ whole genome shotgun (WGS) entry which is preliminary data.</text>
</comment>
<feature type="domain" description="XdhC Rossmann" evidence="3">
    <location>
        <begin position="155"/>
        <end position="362"/>
    </location>
</feature>
<evidence type="ECO:0000259" key="2">
    <source>
        <dbReference type="Pfam" id="PF02625"/>
    </source>
</evidence>
<dbReference type="Proteomes" id="UP000588111">
    <property type="component" value="Unassembled WGS sequence"/>
</dbReference>
<dbReference type="EMBL" id="JACHXL010000001">
    <property type="protein sequence ID" value="MBB3105679.1"/>
    <property type="molecule type" value="Genomic_DNA"/>
</dbReference>
<protein>
    <submittedName>
        <fullName evidence="4">Xanthine dehydrogenase accessory factor</fullName>
    </submittedName>
</protein>
<organism evidence="4 5">
    <name type="scientific">Psychrobacter luti</name>
    <dbReference type="NCBI Taxonomy" id="198481"/>
    <lineage>
        <taxon>Bacteria</taxon>
        <taxon>Pseudomonadati</taxon>
        <taxon>Pseudomonadota</taxon>
        <taxon>Gammaproteobacteria</taxon>
        <taxon>Moraxellales</taxon>
        <taxon>Moraxellaceae</taxon>
        <taxon>Psychrobacter</taxon>
    </lineage>
</organism>
<dbReference type="RefSeq" id="WP_227671763.1">
    <property type="nucleotide sequence ID" value="NZ_CAJHAH010000004.1"/>
</dbReference>
<dbReference type="Pfam" id="PF02625">
    <property type="entry name" value="XdhC_CoxI"/>
    <property type="match status" value="1"/>
</dbReference>
<dbReference type="AlphaFoldDB" id="A0A839T979"/>
<evidence type="ECO:0000256" key="1">
    <source>
        <dbReference type="SAM" id="MobiDB-lite"/>
    </source>
</evidence>
<dbReference type="PANTHER" id="PTHR30388:SF6">
    <property type="entry name" value="XANTHINE DEHYDROGENASE SUBUNIT A-RELATED"/>
    <property type="match status" value="1"/>
</dbReference>
<accession>A0A839T979</accession>
<feature type="domain" description="XdhC- CoxI" evidence="2">
    <location>
        <begin position="24"/>
        <end position="79"/>
    </location>
</feature>
<evidence type="ECO:0000259" key="3">
    <source>
        <dbReference type="Pfam" id="PF13478"/>
    </source>
</evidence>
<reference evidence="4 5" key="1">
    <citation type="submission" date="2020-08" db="EMBL/GenBank/DDBJ databases">
        <title>Genomic Encyclopedia of Type Strains, Phase III (KMG-III): the genomes of soil and plant-associated and newly described type strains.</title>
        <authorList>
            <person name="Whitman W."/>
        </authorList>
    </citation>
    <scope>NUCLEOTIDE SEQUENCE [LARGE SCALE GENOMIC DNA]</scope>
    <source>
        <strain evidence="4 5">CECT 5885</strain>
    </source>
</reference>
<proteinExistence type="predicted"/>
<dbReference type="PANTHER" id="PTHR30388">
    <property type="entry name" value="ALDEHYDE OXIDOREDUCTASE MOLYBDENUM COFACTOR ASSEMBLY PROTEIN"/>
    <property type="match status" value="1"/>
</dbReference>
<keyword evidence="5" id="KW-1185">Reference proteome</keyword>
<sequence length="369" mass="40644">MNNSSLPPMPIPVRWYDGLAQYQQQGSAHVLATIVAVNGSAPRALQAKMVITHDNCCDTLGGGGLEHDVISTARQLLNGEIDTTVPKASKRDKGVNKNIDNDNDNDSDSTPSKVVRRDTVYTKHYPLGAKLAQCCGGSVTIMFECFNVMPPMSILVFGAGHVAAALMTILAELPCQVDWVDNRPEMFERYLLDNSNLPNTSTQTEELSQELETQPSLTQPKLYNLPTHIRAHIDDDPVDFIRPFIEPFLKQSGQRFILVMTHDHSLDFELVRAALDAGSEAKNLANNLYNNGSDNELDNGRSKVSMPYVGCIASATKAERFKSRLLQRGYDKQIVDELTMPIGLPIGGKEPMAVAVSIAAQILQHYHQK</sequence>
<feature type="region of interest" description="Disordered" evidence="1">
    <location>
        <begin position="83"/>
        <end position="113"/>
    </location>
</feature>